<protein>
    <submittedName>
        <fullName evidence="1">DUF1848 domain-containing protein</fullName>
    </submittedName>
</protein>
<dbReference type="InterPro" id="IPR014998">
    <property type="entry name" value="DUF1848"/>
</dbReference>
<evidence type="ECO:0000313" key="1">
    <source>
        <dbReference type="EMBL" id="HIX48365.1"/>
    </source>
</evidence>
<dbReference type="Proteomes" id="UP000824243">
    <property type="component" value="Unassembled WGS sequence"/>
</dbReference>
<organism evidence="1 2">
    <name type="scientific">Candidatus Mediterraneibacter caccavium</name>
    <dbReference type="NCBI Taxonomy" id="2838661"/>
    <lineage>
        <taxon>Bacteria</taxon>
        <taxon>Bacillati</taxon>
        <taxon>Bacillota</taxon>
        <taxon>Clostridia</taxon>
        <taxon>Lachnospirales</taxon>
        <taxon>Lachnospiraceae</taxon>
        <taxon>Mediterraneibacter</taxon>
    </lineage>
</organism>
<evidence type="ECO:0000313" key="2">
    <source>
        <dbReference type="Proteomes" id="UP000824243"/>
    </source>
</evidence>
<reference evidence="1" key="1">
    <citation type="journal article" date="2021" name="PeerJ">
        <title>Extensive microbial diversity within the chicken gut microbiome revealed by metagenomics and culture.</title>
        <authorList>
            <person name="Gilroy R."/>
            <person name="Ravi A."/>
            <person name="Getino M."/>
            <person name="Pursley I."/>
            <person name="Horton D.L."/>
            <person name="Alikhan N.F."/>
            <person name="Baker D."/>
            <person name="Gharbi K."/>
            <person name="Hall N."/>
            <person name="Watson M."/>
            <person name="Adriaenssens E.M."/>
            <person name="Foster-Nyarko E."/>
            <person name="Jarju S."/>
            <person name="Secka A."/>
            <person name="Antonio M."/>
            <person name="Oren A."/>
            <person name="Chaudhuri R.R."/>
            <person name="La Ragione R."/>
            <person name="Hildebrand F."/>
            <person name="Pallen M.J."/>
        </authorList>
    </citation>
    <scope>NUCLEOTIDE SEQUENCE</scope>
    <source>
        <strain evidence="1">ChiSjej5B23-15282</strain>
    </source>
</reference>
<dbReference type="Pfam" id="PF08902">
    <property type="entry name" value="DUF1848"/>
    <property type="match status" value="1"/>
</dbReference>
<dbReference type="AlphaFoldDB" id="A0A9D1VWP8"/>
<accession>A0A9D1VWP8</accession>
<reference evidence="1" key="2">
    <citation type="submission" date="2021-04" db="EMBL/GenBank/DDBJ databases">
        <authorList>
            <person name="Gilroy R."/>
        </authorList>
    </citation>
    <scope>NUCLEOTIDE SEQUENCE</scope>
    <source>
        <strain evidence="1">ChiSjej5B23-15282</strain>
    </source>
</reference>
<name>A0A9D1VWP8_9FIRM</name>
<gene>
    <name evidence="1" type="ORF">H9981_05055</name>
</gene>
<comment type="caution">
    <text evidence="1">The sequence shown here is derived from an EMBL/GenBank/DDBJ whole genome shotgun (WGS) entry which is preliminary data.</text>
</comment>
<proteinExistence type="predicted"/>
<sequence>MILSASRRTDIPNYYSEWLARRFREGFLCVRNPMDHHQVSRINLSPEVIDCIVFWTKNPVPMFPYLDEFSSYMYYFQFTLTGYGREIEPGLPDKKKVLIPAFRELADRIGKERMVWRYDPVFLSDRYTLDYHVKAFTQIAEALAGKTQRVVISFLDDYDKTKRNMKGYGIRELTEGKMRRLAQSFARIAGRYGMEIQTCAEKIDLSEYGIVHGACIDRAYIGHLLGCRLRGGRDRGQRPECGCVESVETGSYHTCRNGCRYCYANDSEDRVRETVRAYDVDSPFLCGKPEPGDRITERKMKTLRETQLTLEDCINL</sequence>
<dbReference type="EMBL" id="DXFA01000091">
    <property type="protein sequence ID" value="HIX48365.1"/>
    <property type="molecule type" value="Genomic_DNA"/>
</dbReference>